<reference evidence="3 4" key="1">
    <citation type="submission" date="2013-04" db="EMBL/GenBank/DDBJ databases">
        <authorList>
            <person name="Kuznetsov B."/>
            <person name="Ivanovsky R."/>
        </authorList>
    </citation>
    <scope>NUCLEOTIDE SEQUENCE [LARGE SCALE GENOMIC DNA]</scope>
    <source>
        <strain evidence="3 4">MGU-K5</strain>
    </source>
</reference>
<comment type="caution">
    <text evidence="3">The sequence shown here is derived from an EMBL/GenBank/DDBJ whole genome shotgun (WGS) entry which is preliminary data.</text>
</comment>
<dbReference type="RefSeq" id="WP_021130477.1">
    <property type="nucleotide sequence ID" value="NZ_AQPH01000001.1"/>
</dbReference>
<dbReference type="STRING" id="1316936.K678_00430"/>
<gene>
    <name evidence="3" type="ORF">K678_00430</name>
</gene>
<evidence type="ECO:0000313" key="4">
    <source>
        <dbReference type="Proteomes" id="UP000015350"/>
    </source>
</evidence>
<dbReference type="Proteomes" id="UP000015350">
    <property type="component" value="Unassembled WGS sequence"/>
</dbReference>
<feature type="coiled-coil region" evidence="1">
    <location>
        <begin position="93"/>
        <end position="120"/>
    </location>
</feature>
<dbReference type="AlphaFoldDB" id="S9TMM8"/>
<keyword evidence="1" id="KW-0175">Coiled coil</keyword>
<organism evidence="3 4">
    <name type="scientific">Magnetospirillum fulvum MGU-K5</name>
    <dbReference type="NCBI Taxonomy" id="1316936"/>
    <lineage>
        <taxon>Bacteria</taxon>
        <taxon>Pseudomonadati</taxon>
        <taxon>Pseudomonadota</taxon>
        <taxon>Alphaproteobacteria</taxon>
        <taxon>Rhodospirillales</taxon>
        <taxon>Rhodospirillaceae</taxon>
        <taxon>Magnetospirillum</taxon>
    </lineage>
</organism>
<protein>
    <submittedName>
        <fullName evidence="3">Uncharacterized protein</fullName>
    </submittedName>
</protein>
<sequence>MSDLDTAAALAEITEVGPLAVPTETPDAPWVEPAKDLCRLPQAETPEQRRERLAEAILLKWHSPQVGSGEIADAVIASDRAAGDDPEALRALIDLEQREKRALQRERDEARAEVERLKAGIRQLGPIIDAADTVLSDSDHLRAALTASVAREAVLRETLRKIKRMSSDDASELEAAKDWAVDHALATPSPAAEAMVRVVEAADHWDRVRGSDPVTRADVGDALIDAVRAHRITTGRDALTGEVK</sequence>
<feature type="region of interest" description="Disordered" evidence="2">
    <location>
        <begin position="12"/>
        <end position="33"/>
    </location>
</feature>
<accession>S9TMM8</accession>
<proteinExistence type="predicted"/>
<evidence type="ECO:0000313" key="3">
    <source>
        <dbReference type="EMBL" id="EPY03531.1"/>
    </source>
</evidence>
<evidence type="ECO:0000256" key="1">
    <source>
        <dbReference type="SAM" id="Coils"/>
    </source>
</evidence>
<dbReference type="EMBL" id="AQPH01000001">
    <property type="protein sequence ID" value="EPY03531.1"/>
    <property type="molecule type" value="Genomic_DNA"/>
</dbReference>
<name>S9TMM8_MAGFU</name>
<evidence type="ECO:0000256" key="2">
    <source>
        <dbReference type="SAM" id="MobiDB-lite"/>
    </source>
</evidence>